<dbReference type="OrthoDB" id="9803333at2"/>
<dbReference type="InterPro" id="IPR050259">
    <property type="entry name" value="SDR"/>
</dbReference>
<organism evidence="2 3">
    <name type="scientific">Natribacillus halophilus</name>
    <dbReference type="NCBI Taxonomy" id="549003"/>
    <lineage>
        <taxon>Bacteria</taxon>
        <taxon>Bacillati</taxon>
        <taxon>Bacillota</taxon>
        <taxon>Bacilli</taxon>
        <taxon>Bacillales</taxon>
        <taxon>Bacillaceae</taxon>
        <taxon>Natribacillus</taxon>
    </lineage>
</organism>
<sequence>MTTTLITGSSGDIGAAIATALAGEGQTLYLHYHRGERRVQDVRDQCEAQGAKTVLVPANLQTAEGIETLVAGTRLPVDHIVLANGQAYYGLFTDMDDLELLDLFALNLTVPMRIIKRFLPAMISQKYGRVVAISSLWGEVGAAYEVAYSAAKGGLNQFVQALAKEVAPSNITVNGVSPGVVATKMMDTFDEEDMRLLAETIPAGRLATVNEVASACQYLLSPEAGYVNGHILSINGAWGG</sequence>
<dbReference type="PANTHER" id="PTHR42879:SF2">
    <property type="entry name" value="3-OXOACYL-[ACYL-CARRIER-PROTEIN] REDUCTASE FABG"/>
    <property type="match status" value="1"/>
</dbReference>
<accession>A0A1G8PTG2</accession>
<dbReference type="InterPro" id="IPR002347">
    <property type="entry name" value="SDR_fam"/>
</dbReference>
<dbReference type="InterPro" id="IPR020904">
    <property type="entry name" value="Sc_DH/Rdtase_CS"/>
</dbReference>
<dbReference type="PROSITE" id="PS00061">
    <property type="entry name" value="ADH_SHORT"/>
    <property type="match status" value="1"/>
</dbReference>
<dbReference type="Gene3D" id="3.40.50.720">
    <property type="entry name" value="NAD(P)-binding Rossmann-like Domain"/>
    <property type="match status" value="1"/>
</dbReference>
<dbReference type="AlphaFoldDB" id="A0A1G8PTG2"/>
<dbReference type="NCBIfam" id="NF047420">
    <property type="entry name" value="EF_P_mod_YmfI"/>
    <property type="match status" value="1"/>
</dbReference>
<keyword evidence="3" id="KW-1185">Reference proteome</keyword>
<name>A0A1G8PTG2_9BACI</name>
<dbReference type="InterPro" id="IPR036291">
    <property type="entry name" value="NAD(P)-bd_dom_sf"/>
</dbReference>
<dbReference type="CDD" id="cd05233">
    <property type="entry name" value="SDR_c"/>
    <property type="match status" value="1"/>
</dbReference>
<comment type="similarity">
    <text evidence="1">Belongs to the short-chain dehydrogenases/reductases (SDR) family.</text>
</comment>
<dbReference type="GO" id="GO:0032787">
    <property type="term" value="P:monocarboxylic acid metabolic process"/>
    <property type="evidence" value="ECO:0007669"/>
    <property type="project" value="UniProtKB-ARBA"/>
</dbReference>
<evidence type="ECO:0000256" key="1">
    <source>
        <dbReference type="ARBA" id="ARBA00006484"/>
    </source>
</evidence>
<reference evidence="2 3" key="1">
    <citation type="submission" date="2016-10" db="EMBL/GenBank/DDBJ databases">
        <authorList>
            <person name="de Groot N.N."/>
        </authorList>
    </citation>
    <scope>NUCLEOTIDE SEQUENCE [LARGE SCALE GENOMIC DNA]</scope>
    <source>
        <strain evidence="2 3">DSM 21771</strain>
    </source>
</reference>
<gene>
    <name evidence="2" type="ORF">SAMN04488123_10975</name>
</gene>
<evidence type="ECO:0000313" key="3">
    <source>
        <dbReference type="Proteomes" id="UP000198853"/>
    </source>
</evidence>
<dbReference type="SUPFAM" id="SSF51735">
    <property type="entry name" value="NAD(P)-binding Rossmann-fold domains"/>
    <property type="match status" value="1"/>
</dbReference>
<dbReference type="RefSeq" id="WP_090398892.1">
    <property type="nucleotide sequence ID" value="NZ_FNEN01000009.1"/>
</dbReference>
<proteinExistence type="inferred from homology"/>
<dbReference type="Proteomes" id="UP000198853">
    <property type="component" value="Unassembled WGS sequence"/>
</dbReference>
<evidence type="ECO:0000313" key="2">
    <source>
        <dbReference type="EMBL" id="SDI95160.1"/>
    </source>
</evidence>
<protein>
    <submittedName>
        <fullName evidence="2">3-oxoacyl-[acyl-carrier protein] reductase</fullName>
    </submittedName>
</protein>
<dbReference type="PANTHER" id="PTHR42879">
    <property type="entry name" value="3-OXOACYL-(ACYL-CARRIER-PROTEIN) REDUCTASE"/>
    <property type="match status" value="1"/>
</dbReference>
<dbReference type="Pfam" id="PF13561">
    <property type="entry name" value="adh_short_C2"/>
    <property type="match status" value="1"/>
</dbReference>
<dbReference type="PRINTS" id="PR00081">
    <property type="entry name" value="GDHRDH"/>
</dbReference>
<dbReference type="EMBL" id="FNEN01000009">
    <property type="protein sequence ID" value="SDI95160.1"/>
    <property type="molecule type" value="Genomic_DNA"/>
</dbReference>